<evidence type="ECO:0000313" key="1">
    <source>
        <dbReference type="EMBL" id="ARO91180.1"/>
    </source>
</evidence>
<name>A0A1X9PUM8_9RHOD</name>
<keyword evidence="1" id="KW-0150">Chloroplast</keyword>
<sequence>MKKIIQYSNYYNKKIILFIISLLLAPPVYSSEIFYEKNPRRNSSNQTSLNFSRSRIQPLIYDHPIFRKEIHFLGIDQPDIITNIKKQFNLYSLESNLQKISSNTLKTLSQQMMASRTFEKVKIIDYCFFSKNKQLIFIYVKPNLYLKKIIVQNSSLLKMKKLFLEKIFFSDINSLLNSKKLTDNLHSLVDWYYDQGYPWIKMKLSYLSNNILNLYISEKRVKEIDIVEEMLLNEQDIDKQVNRKKILMKKIPSNLILKSLNLYSGATLNINSLDSNINNLKEKRILDTCRYEIDSLDYNKNLLKVSLYISSLPDNSTYVLYRNIKLNKKIINELNSLLESSMEYVLGCTYVNKIYTLYDLYKSFIINTSFNESILINRFYYKTCLEPKSFNAFLFALLEWNKWYNFSTLDTIDSGWALRHNLRHLDGKNKSLVFDFSLPFSNNLIEFFYKDPWFLIGNDYAGTFNFHYYSKLVSRNYDMFSKILSLFKEKVLQETDRYVFDSILPYVNQKGFLFQIKHNLLTNFYVEEIFRKNELVRYYFNLTDTQSIFYLNQLRGLVSFTRHFCKIQKALIDDTKRIKIIFSYDASYDLNWVTRGTSLNFQIFNIYMSNYVNYPYYSGIKKTLINHFSFHQFIYLPLISDNFFNTKNFLILNIDLKHFFDDLIRYIEKDDHNNKLPEYQSAEYFTENIIYYKIRFEYHKKIKSLLSFFVSLTYKYIPSSIKISSSSKRFSLGLGLQIKIPIKKVPPLCITYDILGYADQGINIYFRPKT</sequence>
<dbReference type="AlphaFoldDB" id="A0A1X9PUM8"/>
<organism evidence="1">
    <name type="scientific">Flintiella sanguinaria</name>
    <dbReference type="NCBI Taxonomy" id="101926"/>
    <lineage>
        <taxon>Eukaryota</taxon>
        <taxon>Rhodophyta</taxon>
        <taxon>Bangiophyceae</taxon>
        <taxon>Porphyridiales</taxon>
        <taxon>Porphyridiaceae</taxon>
        <taxon>Flintiella</taxon>
    </lineage>
</organism>
<evidence type="ECO:0008006" key="2">
    <source>
        <dbReference type="Google" id="ProtNLM"/>
    </source>
</evidence>
<accession>A0A1X9PUM8</accession>
<proteinExistence type="predicted"/>
<dbReference type="EMBL" id="KY709211">
    <property type="protein sequence ID" value="ARO91180.1"/>
    <property type="molecule type" value="Genomic_DNA"/>
</dbReference>
<gene>
    <name evidence="1" type="primary">orf770</name>
</gene>
<reference evidence="1" key="1">
    <citation type="submission" date="2017-03" db="EMBL/GenBank/DDBJ databases">
        <title>The new red algal subphylum Proteorhodophytina comprises the largest and most divergent plastid genomes known.</title>
        <authorList>
            <person name="Munoz-Gomez S.A."/>
            <person name="Mejia-Franco F.G."/>
            <person name="Durnin K."/>
            <person name="Morgan C."/>
            <person name="Grisdale C.J."/>
            <person name="Archibald J.M."/>
            <person name="Slamovits C.H."/>
        </authorList>
    </citation>
    <scope>NUCLEOTIDE SEQUENCE</scope>
    <source>
        <strain evidence="1">UTEX LB2060</strain>
    </source>
</reference>
<keyword evidence="1" id="KW-0934">Plastid</keyword>
<geneLocation type="chloroplast" evidence="1"/>
<protein>
    <recommendedName>
        <fullName evidence="2">POTRA domain-containing protein</fullName>
    </recommendedName>
</protein>
<dbReference type="Gene3D" id="3.10.20.310">
    <property type="entry name" value="membrane protein fhac"/>
    <property type="match status" value="1"/>
</dbReference>